<dbReference type="Proteomes" id="UP000008229">
    <property type="component" value="Chromosome"/>
</dbReference>
<dbReference type="STRING" id="469383.Cwoe_2757"/>
<dbReference type="InterPro" id="IPR029055">
    <property type="entry name" value="Ntn_hydrolases_N"/>
</dbReference>
<protein>
    <submittedName>
        <fullName evidence="2">Gamma-glutamyltransferase</fullName>
        <ecNumber evidence="2">2.3.2.2</ecNumber>
    </submittedName>
</protein>
<reference evidence="3" key="2">
    <citation type="submission" date="2010-01" db="EMBL/GenBank/DDBJ databases">
        <title>The complete genome of Conexibacter woesei DSM 14684.</title>
        <authorList>
            <consortium name="US DOE Joint Genome Institute (JGI-PGF)"/>
            <person name="Lucas S."/>
            <person name="Copeland A."/>
            <person name="Lapidus A."/>
            <person name="Glavina del Rio T."/>
            <person name="Dalin E."/>
            <person name="Tice H."/>
            <person name="Bruce D."/>
            <person name="Goodwin L."/>
            <person name="Pitluck S."/>
            <person name="Kyrpides N."/>
            <person name="Mavromatis K."/>
            <person name="Ivanova N."/>
            <person name="Mikhailova N."/>
            <person name="Chertkov O."/>
            <person name="Brettin T."/>
            <person name="Detter J.C."/>
            <person name="Han C."/>
            <person name="Larimer F."/>
            <person name="Land M."/>
            <person name="Hauser L."/>
            <person name="Markowitz V."/>
            <person name="Cheng J.-F."/>
            <person name="Hugenholtz P."/>
            <person name="Woyke T."/>
            <person name="Wu D."/>
            <person name="Pukall R."/>
            <person name="Steenblock K."/>
            <person name="Schneider S."/>
            <person name="Klenk H.-P."/>
            <person name="Eisen J.A."/>
        </authorList>
    </citation>
    <scope>NUCLEOTIDE SEQUENCE [LARGE SCALE GENOMIC DNA]</scope>
    <source>
        <strain evidence="3">DSM 14684 / CIP 108061 / JCM 11494 / NBRC 100937 / ID131577</strain>
    </source>
</reference>
<dbReference type="SUPFAM" id="SSF56235">
    <property type="entry name" value="N-terminal nucleophile aminohydrolases (Ntn hydrolases)"/>
    <property type="match status" value="1"/>
</dbReference>
<dbReference type="RefSeq" id="WP_012934227.1">
    <property type="nucleotide sequence ID" value="NC_013739.1"/>
</dbReference>
<dbReference type="OrthoDB" id="9781342at2"/>
<dbReference type="EC" id="2.3.2.2" evidence="2"/>
<dbReference type="AlphaFoldDB" id="D3F9W4"/>
<dbReference type="PANTHER" id="PTHR43881">
    <property type="entry name" value="GAMMA-GLUTAMYLTRANSPEPTIDASE (AFU_ORTHOLOGUE AFUA_4G13580)"/>
    <property type="match status" value="1"/>
</dbReference>
<evidence type="ECO:0000313" key="3">
    <source>
        <dbReference type="Proteomes" id="UP000008229"/>
    </source>
</evidence>
<name>D3F9W4_CONWI</name>
<evidence type="ECO:0000313" key="2">
    <source>
        <dbReference type="EMBL" id="ADB51176.1"/>
    </source>
</evidence>
<dbReference type="Gene3D" id="3.60.20.40">
    <property type="match status" value="1"/>
</dbReference>
<gene>
    <name evidence="2" type="ordered locus">Cwoe_2757</name>
</gene>
<feature type="region of interest" description="Disordered" evidence="1">
    <location>
        <begin position="1"/>
        <end position="32"/>
    </location>
</feature>
<proteinExistence type="predicted"/>
<keyword evidence="2" id="KW-0012">Acyltransferase</keyword>
<dbReference type="GO" id="GO:0103068">
    <property type="term" value="F:leukotriene C4 gamma-glutamyl transferase activity"/>
    <property type="evidence" value="ECO:0007669"/>
    <property type="project" value="UniProtKB-EC"/>
</dbReference>
<dbReference type="InterPro" id="IPR043138">
    <property type="entry name" value="GGT_lsub"/>
</dbReference>
<dbReference type="HOGENOM" id="CLU_014813_3_2_11"/>
<evidence type="ECO:0000256" key="1">
    <source>
        <dbReference type="SAM" id="MobiDB-lite"/>
    </source>
</evidence>
<dbReference type="KEGG" id="cwo:Cwoe_2757"/>
<keyword evidence="2" id="KW-0808">Transferase</keyword>
<dbReference type="InterPro" id="IPR043137">
    <property type="entry name" value="GGT_ssub_C"/>
</dbReference>
<dbReference type="PANTHER" id="PTHR43881:SF1">
    <property type="entry name" value="GAMMA-GLUTAMYLTRANSPEPTIDASE (AFU_ORTHOLOGUE AFUA_4G13580)"/>
    <property type="match status" value="1"/>
</dbReference>
<dbReference type="EMBL" id="CP001854">
    <property type="protein sequence ID" value="ADB51176.1"/>
    <property type="molecule type" value="Genomic_DNA"/>
</dbReference>
<dbReference type="Pfam" id="PF01019">
    <property type="entry name" value="G_glu_transpept"/>
    <property type="match status" value="1"/>
</dbReference>
<dbReference type="PRINTS" id="PR01210">
    <property type="entry name" value="GGTRANSPTASE"/>
</dbReference>
<accession>D3F9W4</accession>
<organism evidence="2 3">
    <name type="scientific">Conexibacter woesei (strain DSM 14684 / CCUG 47730 / CIP 108061 / JCM 11494 / NBRC 100937 / ID131577)</name>
    <dbReference type="NCBI Taxonomy" id="469383"/>
    <lineage>
        <taxon>Bacteria</taxon>
        <taxon>Bacillati</taxon>
        <taxon>Actinomycetota</taxon>
        <taxon>Thermoleophilia</taxon>
        <taxon>Solirubrobacterales</taxon>
        <taxon>Conexibacteraceae</taxon>
        <taxon>Conexibacter</taxon>
    </lineage>
</organism>
<sequence>MTRAIVDADGPRNTIGGGMRADGPTPEAFPPPESLRPTLVGERYMVAAGHPLVAQVAAQVFERGGNAVDAGVAAGLASNVVQSDQCNLGGVAPIVVKPAAEATVHSVAGCGWWGASATIDTFTARYGDDMPLGAPVGIVPAALSAWVRALQRFGTWTFADCAAYAIALARDGFTLDARLASSFEIMGAGFSQWESSRAIYWPAGRPPRAGERLVQDALGRLLQQLAAAERGATREAALDAVHDAFYKGEPAEAIARHSVANGGWLTLDDLAGFDAEIEPAVHRRTGSWEVWTPTTWCQGPALLQALATLDGYDLAALGHNSPEYVHLVAEATKLAFYDRERHYGDPRFVDVPLERLLSDERAEQARASIVAAEATPGLSAGGAAYAGRFDTTYLCTIDADGNAFSAMPSDTIDGAPIIEQLGIFISPRGVQSRLDPAHPAALAPGKRPRLTPAPAIALGDDGRVLAFGCPGGDVILQGMLQAFLNLTVFGMTPQQAVEAPRFAAFAWPDSFFPHGEVPARVSLEGRLGDDVAEELARRGHDVRRWPDFEFDAGAVSMVLDMQAPADGRRALAAGADPRRINYALGR</sequence>
<dbReference type="InterPro" id="IPR052896">
    <property type="entry name" value="GGT-like_enzyme"/>
</dbReference>
<dbReference type="MEROPS" id="T03.014"/>
<dbReference type="Gene3D" id="1.10.246.130">
    <property type="match status" value="1"/>
</dbReference>
<reference evidence="2 3" key="1">
    <citation type="journal article" date="2010" name="Stand. Genomic Sci.">
        <title>Complete genome sequence of Conexibacter woesei type strain (ID131577).</title>
        <authorList>
            <person name="Pukall R."/>
            <person name="Lapidus A."/>
            <person name="Glavina Del Rio T."/>
            <person name="Copeland A."/>
            <person name="Tice H."/>
            <person name="Cheng J.-F."/>
            <person name="Lucas S."/>
            <person name="Chen F."/>
            <person name="Nolan M."/>
            <person name="Bruce D."/>
            <person name="Goodwin L."/>
            <person name="Pitluck S."/>
            <person name="Mavromatis K."/>
            <person name="Ivanova N."/>
            <person name="Ovchinnikova G."/>
            <person name="Pati A."/>
            <person name="Chen A."/>
            <person name="Palaniappan K."/>
            <person name="Land M."/>
            <person name="Hauser L."/>
            <person name="Chang Y.-J."/>
            <person name="Jeffries C.D."/>
            <person name="Chain P."/>
            <person name="Meincke L."/>
            <person name="Sims D."/>
            <person name="Brettin T."/>
            <person name="Detter J.C."/>
            <person name="Rohde M."/>
            <person name="Goeker M."/>
            <person name="Bristow J."/>
            <person name="Eisen J.A."/>
            <person name="Markowitz V."/>
            <person name="Kyrpides N.C."/>
            <person name="Klenk H.-P."/>
            <person name="Hugenholtz P."/>
        </authorList>
    </citation>
    <scope>NUCLEOTIDE SEQUENCE [LARGE SCALE GENOMIC DNA]</scope>
    <source>
        <strain evidence="3">DSM 14684 / CIP 108061 / JCM 11494 / NBRC 100937 / ID131577</strain>
    </source>
</reference>
<dbReference type="eggNOG" id="COG0405">
    <property type="taxonomic scope" value="Bacteria"/>
</dbReference>
<keyword evidence="3" id="KW-1185">Reference proteome</keyword>